<keyword evidence="9" id="KW-0482">Metalloprotease</keyword>
<name>A0A9P6G3W7_9FUNG</name>
<dbReference type="OrthoDB" id="3626597at2759"/>
<keyword evidence="15" id="KW-1185">Reference proteome</keyword>
<reference evidence="14" key="1">
    <citation type="journal article" date="2020" name="Fungal Divers.">
        <title>Resolving the Mortierellaceae phylogeny through synthesis of multi-gene phylogenetics and phylogenomics.</title>
        <authorList>
            <person name="Vandepol N."/>
            <person name="Liber J."/>
            <person name="Desiro A."/>
            <person name="Na H."/>
            <person name="Kennedy M."/>
            <person name="Barry K."/>
            <person name="Grigoriev I.V."/>
            <person name="Miller A.N."/>
            <person name="O'Donnell K."/>
            <person name="Stajich J.E."/>
            <person name="Bonito G."/>
        </authorList>
    </citation>
    <scope>NUCLEOTIDE SEQUENCE</scope>
    <source>
        <strain evidence="14">KOD1015</strain>
    </source>
</reference>
<gene>
    <name evidence="14" type="ORF">BGW38_000818</name>
</gene>
<keyword evidence="4" id="KW-0645">Protease</keyword>
<evidence type="ECO:0000313" key="14">
    <source>
        <dbReference type="EMBL" id="KAF9585770.1"/>
    </source>
</evidence>
<sequence length="616" mass="70664">MRILSISVVVSIALLVSQPVTAQLVAFTGDSPQIAFGQRPQRAHPQPLDHCGSESNKKELSGHALVRYNARKHHGMLIANSAMRRDWIKDSKRWKLLLEQDYLKNDRKSISELISDYFLESLDIWYQSPDMTDVLAHFSNEQFMAFESLMRAKNIPEGEGDWVVVERDLQKVADEDELRRAKVDVEIQRIQMRNAKLKDAKGEKPRVDYETWFLNFHPHEEIKEFYLQIADDFKDLVTYIPSIGKTVEGRDIFAIKINAKDKQGFAHEKPQIWWQGLQHAREWAGGSTVQYLTYHFLSKYGKDDLITDLLDRAEIIIVPIMNLDGYNYTWSNNRLWRKNRSENSFGSYGVDLNRNWDDHFGEGGSSSLPWSETYRGPHAASEPEVQALQNFFSTHKRMVGAIDFHCFSQLILRPEGWTSKPAPHELEHKVLGDKMAELILGVHGKKYVSEPSYSLYKTTGAASDWFYGENATKANNGKRIYSYTIELRPSDSFGRGRSGFVLPPEEIIPLGEEIAQAVEFFVDYVEVKKETLPKPRTIKTHVFANKLNDNIETHLDMALGSPSLQLPGLNLFTTIFAFQDNLQTSRQVYDTTYLDKNPFATRKNNYAIGATEICNH</sequence>
<evidence type="ECO:0000256" key="6">
    <source>
        <dbReference type="ARBA" id="ARBA00022729"/>
    </source>
</evidence>
<feature type="signal peptide" evidence="12">
    <location>
        <begin position="1"/>
        <end position="22"/>
    </location>
</feature>
<dbReference type="InterPro" id="IPR000834">
    <property type="entry name" value="Peptidase_M14"/>
</dbReference>
<dbReference type="SUPFAM" id="SSF53187">
    <property type="entry name" value="Zn-dependent exopeptidases"/>
    <property type="match status" value="1"/>
</dbReference>
<dbReference type="EMBL" id="JAABOA010000124">
    <property type="protein sequence ID" value="KAF9585770.1"/>
    <property type="molecule type" value="Genomic_DNA"/>
</dbReference>
<dbReference type="SMART" id="SM00631">
    <property type="entry name" value="Zn_pept"/>
    <property type="match status" value="1"/>
</dbReference>
<accession>A0A9P6G3W7</accession>
<evidence type="ECO:0000256" key="5">
    <source>
        <dbReference type="ARBA" id="ARBA00022723"/>
    </source>
</evidence>
<proteinExistence type="inferred from homology"/>
<dbReference type="Pfam" id="PF00246">
    <property type="entry name" value="Peptidase_M14"/>
    <property type="match status" value="1"/>
</dbReference>
<dbReference type="PANTHER" id="PTHR11705:SF143">
    <property type="entry name" value="SLL0236 PROTEIN"/>
    <property type="match status" value="1"/>
</dbReference>
<organism evidence="14 15">
    <name type="scientific">Lunasporangiospora selenospora</name>
    <dbReference type="NCBI Taxonomy" id="979761"/>
    <lineage>
        <taxon>Eukaryota</taxon>
        <taxon>Fungi</taxon>
        <taxon>Fungi incertae sedis</taxon>
        <taxon>Mucoromycota</taxon>
        <taxon>Mortierellomycotina</taxon>
        <taxon>Mortierellomycetes</taxon>
        <taxon>Mortierellales</taxon>
        <taxon>Mortierellaceae</taxon>
        <taxon>Lunasporangiospora</taxon>
    </lineage>
</organism>
<dbReference type="PANTHER" id="PTHR11705">
    <property type="entry name" value="PROTEASE FAMILY M14 CARBOXYPEPTIDASE A,B"/>
    <property type="match status" value="1"/>
</dbReference>
<dbReference type="GO" id="GO:0005615">
    <property type="term" value="C:extracellular space"/>
    <property type="evidence" value="ECO:0007669"/>
    <property type="project" value="TreeGrafter"/>
</dbReference>
<keyword evidence="3" id="KW-0121">Carboxypeptidase</keyword>
<evidence type="ECO:0000256" key="1">
    <source>
        <dbReference type="ARBA" id="ARBA00001947"/>
    </source>
</evidence>
<feature type="active site" description="Proton donor/acceptor" evidence="10">
    <location>
        <position position="486"/>
    </location>
</feature>
<comment type="caution">
    <text evidence="14">The sequence shown here is derived from an EMBL/GenBank/DDBJ whole genome shotgun (WGS) entry which is preliminary data.</text>
</comment>
<evidence type="ECO:0000256" key="7">
    <source>
        <dbReference type="ARBA" id="ARBA00022801"/>
    </source>
</evidence>
<evidence type="ECO:0000256" key="8">
    <source>
        <dbReference type="ARBA" id="ARBA00022833"/>
    </source>
</evidence>
<evidence type="ECO:0000256" key="12">
    <source>
        <dbReference type="SAM" id="SignalP"/>
    </source>
</evidence>
<dbReference type="Proteomes" id="UP000780801">
    <property type="component" value="Unassembled WGS sequence"/>
</dbReference>
<evidence type="ECO:0000259" key="13">
    <source>
        <dbReference type="PROSITE" id="PS52035"/>
    </source>
</evidence>
<evidence type="ECO:0000256" key="3">
    <source>
        <dbReference type="ARBA" id="ARBA00022645"/>
    </source>
</evidence>
<dbReference type="FunFam" id="3.40.630.10:FF:000084">
    <property type="entry name" value="Carboxypeptidase B2"/>
    <property type="match status" value="1"/>
</dbReference>
<dbReference type="AlphaFoldDB" id="A0A9P6G3W7"/>
<dbReference type="GO" id="GO:0004181">
    <property type="term" value="F:metallocarboxypeptidase activity"/>
    <property type="evidence" value="ECO:0007669"/>
    <property type="project" value="InterPro"/>
</dbReference>
<comment type="similarity">
    <text evidence="2 10">Belongs to the peptidase M14 family.</text>
</comment>
<feature type="domain" description="Peptidase M14" evidence="13">
    <location>
        <begin position="215"/>
        <end position="525"/>
    </location>
</feature>
<feature type="chain" id="PRO_5040306396" description="Peptidase M14 domain-containing protein" evidence="12">
    <location>
        <begin position="23"/>
        <end position="616"/>
    </location>
</feature>
<evidence type="ECO:0000256" key="9">
    <source>
        <dbReference type="ARBA" id="ARBA00023049"/>
    </source>
</evidence>
<dbReference type="GO" id="GO:0008270">
    <property type="term" value="F:zinc ion binding"/>
    <property type="evidence" value="ECO:0007669"/>
    <property type="project" value="InterPro"/>
</dbReference>
<evidence type="ECO:0000256" key="2">
    <source>
        <dbReference type="ARBA" id="ARBA00005988"/>
    </source>
</evidence>
<keyword evidence="5" id="KW-0479">Metal-binding</keyword>
<dbReference type="PROSITE" id="PS52035">
    <property type="entry name" value="PEPTIDASE_M14"/>
    <property type="match status" value="1"/>
</dbReference>
<feature type="region of interest" description="Disordered" evidence="11">
    <location>
        <begin position="37"/>
        <end position="56"/>
    </location>
</feature>
<evidence type="ECO:0000313" key="15">
    <source>
        <dbReference type="Proteomes" id="UP000780801"/>
    </source>
</evidence>
<keyword evidence="6 12" id="KW-0732">Signal</keyword>
<dbReference type="GO" id="GO:0006508">
    <property type="term" value="P:proteolysis"/>
    <property type="evidence" value="ECO:0007669"/>
    <property type="project" value="UniProtKB-KW"/>
</dbReference>
<dbReference type="PRINTS" id="PR00765">
    <property type="entry name" value="CRBOXYPTASEA"/>
</dbReference>
<dbReference type="Gene3D" id="3.40.630.10">
    <property type="entry name" value="Zn peptidases"/>
    <property type="match status" value="1"/>
</dbReference>
<evidence type="ECO:0000256" key="10">
    <source>
        <dbReference type="PROSITE-ProRule" id="PRU01379"/>
    </source>
</evidence>
<keyword evidence="8" id="KW-0862">Zinc</keyword>
<protein>
    <recommendedName>
        <fullName evidence="13">Peptidase M14 domain-containing protein</fullName>
    </recommendedName>
</protein>
<comment type="cofactor">
    <cofactor evidence="1">
        <name>Zn(2+)</name>
        <dbReference type="ChEBI" id="CHEBI:29105"/>
    </cofactor>
</comment>
<dbReference type="CDD" id="cd03860">
    <property type="entry name" value="M14_CP_A-B_like"/>
    <property type="match status" value="1"/>
</dbReference>
<keyword evidence="7" id="KW-0378">Hydrolase</keyword>
<evidence type="ECO:0000256" key="11">
    <source>
        <dbReference type="SAM" id="MobiDB-lite"/>
    </source>
</evidence>
<evidence type="ECO:0000256" key="4">
    <source>
        <dbReference type="ARBA" id="ARBA00022670"/>
    </source>
</evidence>